<dbReference type="EMBL" id="JAEPCM010000858">
    <property type="protein sequence ID" value="MCG7949166.1"/>
    <property type="molecule type" value="Genomic_DNA"/>
</dbReference>
<evidence type="ECO:0000256" key="1">
    <source>
        <dbReference type="SAM" id="SignalP"/>
    </source>
</evidence>
<dbReference type="SUPFAM" id="SSF49899">
    <property type="entry name" value="Concanavalin A-like lectins/glucanases"/>
    <property type="match status" value="1"/>
</dbReference>
<name>A0A9E4N820_9GAMM</name>
<accession>A0A9E4N820</accession>
<dbReference type="Pfam" id="PF13385">
    <property type="entry name" value="Laminin_G_3"/>
    <property type="match status" value="1"/>
</dbReference>
<protein>
    <submittedName>
        <fullName evidence="2">LamG domain-containing protein</fullName>
    </submittedName>
</protein>
<evidence type="ECO:0000313" key="3">
    <source>
        <dbReference type="Proteomes" id="UP000886667"/>
    </source>
</evidence>
<reference evidence="2" key="1">
    <citation type="journal article" date="2021" name="Proc. Natl. Acad. Sci. U.S.A.">
        <title>Global biogeography of chemosynthetic symbionts reveals both localized and globally distributed symbiont groups. .</title>
        <authorList>
            <person name="Osvatic J.T."/>
            <person name="Wilkins L.G.E."/>
            <person name="Leibrecht L."/>
            <person name="Leray M."/>
            <person name="Zauner S."/>
            <person name="Polzin J."/>
            <person name="Camacho Y."/>
            <person name="Gros O."/>
            <person name="van Gils J.A."/>
            <person name="Eisen J.A."/>
            <person name="Petersen J.M."/>
            <person name="Yuen B."/>
        </authorList>
    </citation>
    <scope>NUCLEOTIDE SEQUENCE</scope>
    <source>
        <strain evidence="2">MAGclacostrist064TRANS</strain>
    </source>
</reference>
<dbReference type="InterPro" id="IPR013320">
    <property type="entry name" value="ConA-like_dom_sf"/>
</dbReference>
<gene>
    <name evidence="2" type="ORF">JAZ07_22745</name>
</gene>
<keyword evidence="1" id="KW-0732">Signal</keyword>
<feature type="non-terminal residue" evidence="2">
    <location>
        <position position="318"/>
    </location>
</feature>
<dbReference type="AlphaFoldDB" id="A0A9E4N820"/>
<organism evidence="2 3">
    <name type="scientific">Candidatus Thiodiazotropha taylori</name>
    <dbReference type="NCBI Taxonomy" id="2792791"/>
    <lineage>
        <taxon>Bacteria</taxon>
        <taxon>Pseudomonadati</taxon>
        <taxon>Pseudomonadota</taxon>
        <taxon>Gammaproteobacteria</taxon>
        <taxon>Chromatiales</taxon>
        <taxon>Sedimenticolaceae</taxon>
        <taxon>Candidatus Thiodiazotropha</taxon>
    </lineage>
</organism>
<dbReference type="Gene3D" id="2.60.120.200">
    <property type="match status" value="1"/>
</dbReference>
<evidence type="ECO:0000313" key="2">
    <source>
        <dbReference type="EMBL" id="MCG7949166.1"/>
    </source>
</evidence>
<proteinExistence type="predicted"/>
<feature type="chain" id="PRO_5039009246" evidence="1">
    <location>
        <begin position="27"/>
        <end position="318"/>
    </location>
</feature>
<comment type="caution">
    <text evidence="2">The sequence shown here is derived from an EMBL/GenBank/DDBJ whole genome shotgun (WGS) entry which is preliminary data.</text>
</comment>
<dbReference type="Proteomes" id="UP000886667">
    <property type="component" value="Unassembled WGS sequence"/>
</dbReference>
<feature type="signal peptide" evidence="1">
    <location>
        <begin position="1"/>
        <end position="26"/>
    </location>
</feature>
<sequence length="318" mass="34652">MNGIVRKVHGLLLCLALLSIGNNVFASQYSDVIDADNPIVYWKLDQTTGSVAIDSVTTNDATLIGNPTRNNPPGVPFDDGVSLLLNGIDQYIELPDTGLLDLQTFTFEAWVKRVALPAEVECQALYVNLPAGAYTDARGVDIALPGCAGDEMIWGEGFGEPETAGWWNNISDIDWHHVVVTFDYDVANPPGTLIFYIDGRASTEIPSHTIWSGISYENAPSGPPDDSVFIGVVPDSSNNLVNYLNGYLDEIAFYDYVLTPEQVEEHYYAGTQPPPRVETIESLVFNSGLADTLLVSFNSDIRIDSFTVDDFTMTGPDG</sequence>